<keyword evidence="3" id="KW-1185">Reference proteome</keyword>
<dbReference type="EMBL" id="CM018038">
    <property type="protein sequence ID" value="KAA8538371.1"/>
    <property type="molecule type" value="Genomic_DNA"/>
</dbReference>
<feature type="compositionally biased region" description="Low complexity" evidence="1">
    <location>
        <begin position="56"/>
        <end position="69"/>
    </location>
</feature>
<evidence type="ECO:0000313" key="3">
    <source>
        <dbReference type="Proteomes" id="UP000325577"/>
    </source>
</evidence>
<proteinExistence type="predicted"/>
<evidence type="ECO:0000313" key="2">
    <source>
        <dbReference type="EMBL" id="KAA8538371.1"/>
    </source>
</evidence>
<sequence>MELRLKKDNTGAFRSENDLESYFSIGAQPSSVPRSSAKLVDPVYDTLLQNSAPEVARPSSRTSSSTKKAPSVTNIVDDFSFFVGGNLFVNM</sequence>
<dbReference type="OrthoDB" id="1717591at2759"/>
<feature type="region of interest" description="Disordered" evidence="1">
    <location>
        <begin position="50"/>
        <end position="69"/>
    </location>
</feature>
<protein>
    <submittedName>
        <fullName evidence="2">Uncharacterized protein</fullName>
    </submittedName>
</protein>
<reference evidence="2 3" key="1">
    <citation type="submission" date="2019-09" db="EMBL/GenBank/DDBJ databases">
        <title>A chromosome-level genome assembly of the Chinese tupelo Nyssa sinensis.</title>
        <authorList>
            <person name="Yang X."/>
            <person name="Kang M."/>
            <person name="Yang Y."/>
            <person name="Xiong H."/>
            <person name="Wang M."/>
            <person name="Zhang Z."/>
            <person name="Wang Z."/>
            <person name="Wu H."/>
            <person name="Ma T."/>
            <person name="Liu J."/>
            <person name="Xi Z."/>
        </authorList>
    </citation>
    <scope>NUCLEOTIDE SEQUENCE [LARGE SCALE GENOMIC DNA]</scope>
    <source>
        <strain evidence="2">J267</strain>
        <tissue evidence="2">Leaf</tissue>
    </source>
</reference>
<name>A0A5J5BAY9_9ASTE</name>
<evidence type="ECO:0000256" key="1">
    <source>
        <dbReference type="SAM" id="MobiDB-lite"/>
    </source>
</evidence>
<gene>
    <name evidence="2" type="ORF">F0562_028083</name>
</gene>
<dbReference type="Proteomes" id="UP000325577">
    <property type="component" value="Linkage Group LG15"/>
</dbReference>
<organism evidence="2 3">
    <name type="scientific">Nyssa sinensis</name>
    <dbReference type="NCBI Taxonomy" id="561372"/>
    <lineage>
        <taxon>Eukaryota</taxon>
        <taxon>Viridiplantae</taxon>
        <taxon>Streptophyta</taxon>
        <taxon>Embryophyta</taxon>
        <taxon>Tracheophyta</taxon>
        <taxon>Spermatophyta</taxon>
        <taxon>Magnoliopsida</taxon>
        <taxon>eudicotyledons</taxon>
        <taxon>Gunneridae</taxon>
        <taxon>Pentapetalae</taxon>
        <taxon>asterids</taxon>
        <taxon>Cornales</taxon>
        <taxon>Nyssaceae</taxon>
        <taxon>Nyssa</taxon>
    </lineage>
</organism>
<accession>A0A5J5BAY9</accession>
<dbReference type="AlphaFoldDB" id="A0A5J5BAY9"/>